<gene>
    <name evidence="1" type="ORF">TARUN_676</name>
</gene>
<evidence type="ECO:0000313" key="1">
    <source>
        <dbReference type="EMBL" id="RFU81517.1"/>
    </source>
</evidence>
<dbReference type="EMBL" id="PXOA01000044">
    <property type="protein sequence ID" value="RFU81517.1"/>
    <property type="molecule type" value="Genomic_DNA"/>
</dbReference>
<dbReference type="OrthoDB" id="5213703at2759"/>
<evidence type="ECO:0000313" key="2">
    <source>
        <dbReference type="Proteomes" id="UP000266272"/>
    </source>
</evidence>
<protein>
    <submittedName>
        <fullName evidence="1">Uncharacterized protein</fullName>
    </submittedName>
</protein>
<comment type="caution">
    <text evidence="1">The sequence shown here is derived from an EMBL/GenBank/DDBJ whole genome shotgun (WGS) entry which is preliminary data.</text>
</comment>
<keyword evidence="2" id="KW-1185">Reference proteome</keyword>
<name>A0A395P0F5_TRIAR</name>
<organism evidence="1 2">
    <name type="scientific">Trichoderma arundinaceum</name>
    <dbReference type="NCBI Taxonomy" id="490622"/>
    <lineage>
        <taxon>Eukaryota</taxon>
        <taxon>Fungi</taxon>
        <taxon>Dikarya</taxon>
        <taxon>Ascomycota</taxon>
        <taxon>Pezizomycotina</taxon>
        <taxon>Sordariomycetes</taxon>
        <taxon>Hypocreomycetidae</taxon>
        <taxon>Hypocreales</taxon>
        <taxon>Hypocreaceae</taxon>
        <taxon>Trichoderma</taxon>
    </lineage>
</organism>
<proteinExistence type="predicted"/>
<reference evidence="1 2" key="1">
    <citation type="journal article" date="2018" name="PLoS Pathog.">
        <title>Evolution of structural diversity of trichothecenes, a family of toxins produced by plant pathogenic and entomopathogenic fungi.</title>
        <authorList>
            <person name="Proctor R.H."/>
            <person name="McCormick S.P."/>
            <person name="Kim H.S."/>
            <person name="Cardoza R.E."/>
            <person name="Stanley A.M."/>
            <person name="Lindo L."/>
            <person name="Kelly A."/>
            <person name="Brown D.W."/>
            <person name="Lee T."/>
            <person name="Vaughan M.M."/>
            <person name="Alexander N.J."/>
            <person name="Busman M."/>
            <person name="Gutierrez S."/>
        </authorList>
    </citation>
    <scope>NUCLEOTIDE SEQUENCE [LARGE SCALE GENOMIC DNA]</scope>
    <source>
        <strain evidence="1 2">IBT 40837</strain>
    </source>
</reference>
<sequence>MAETNRGTKDPFAAIPLELCGLILEGLPRIRDVQSAILTCRSLLSAYEVSRRRILQAVFQNEYGEIVVAANCAKIRYRDESPLAQASRRVNRIARMSPSTSFILREALWSTIVAQQQAFNDAFENILISQWSLALAKAYRGSKHERKAREIETQTMQVLFMNGPKNPKRHNWLSSTAAVCAQNGSHQHMARLIHKVWGTLDDPQCNNAVASESIKAISQLCQGNISSAAMPLLEVVTAEAWVYLTMRELTHPDMLCDYCLGNVNYLAQVAGKGFGIAEFERAWQQLTPRKPAFRAWTPKFLKSHADQLDGLQKIWARLRTVPPTSVQMENCDASWARRLIRALRRRGDTRQQALEFEEYVFTLLEPGQYSYKDFGERLANHYVGAGNYTEAIRVREQMKQNLDPSSPAYILAEIAIARLYEDHMNNGVWDSSWSTVQMASLPSIIEAIWKDLNYQS</sequence>
<accession>A0A395P0F5</accession>
<dbReference type="AlphaFoldDB" id="A0A395P0F5"/>
<dbReference type="Proteomes" id="UP000266272">
    <property type="component" value="Unassembled WGS sequence"/>
</dbReference>